<sequence>MSTVFSPTILPAPPVFPRLLPLPPKTQPKPVPPEKVAHYGRFRARRDLQKEMDDLSEEENEIEELNTQIQQRGFTYMVPLGRTYTVQEEKNDADDDGESEDSASERSGAPSVGEDEGENGSTQDLDASMEDLDEEGESEDEEMEDGEDYEEQPSDM</sequence>
<evidence type="ECO:0000313" key="2">
    <source>
        <dbReference type="EMBL" id="KAF5373567.1"/>
    </source>
</evidence>
<gene>
    <name evidence="2" type="ORF">D9758_000820</name>
</gene>
<feature type="region of interest" description="Disordered" evidence="1">
    <location>
        <begin position="21"/>
        <end position="40"/>
    </location>
</feature>
<protein>
    <submittedName>
        <fullName evidence="2">Uncharacterized protein</fullName>
    </submittedName>
</protein>
<dbReference type="AlphaFoldDB" id="A0A8H5LXU7"/>
<name>A0A8H5LXU7_9AGAR</name>
<comment type="caution">
    <text evidence="2">The sequence shown here is derived from an EMBL/GenBank/DDBJ whole genome shotgun (WGS) entry which is preliminary data.</text>
</comment>
<feature type="compositionally biased region" description="Acidic residues" evidence="1">
    <location>
        <begin position="91"/>
        <end position="102"/>
    </location>
</feature>
<feature type="compositionally biased region" description="Acidic residues" evidence="1">
    <location>
        <begin position="54"/>
        <end position="64"/>
    </location>
</feature>
<feature type="compositionally biased region" description="Pro residues" evidence="1">
    <location>
        <begin position="21"/>
        <end position="33"/>
    </location>
</feature>
<feature type="region of interest" description="Disordered" evidence="1">
    <location>
        <begin position="47"/>
        <end position="156"/>
    </location>
</feature>
<evidence type="ECO:0000313" key="3">
    <source>
        <dbReference type="Proteomes" id="UP000559256"/>
    </source>
</evidence>
<organism evidence="2 3">
    <name type="scientific">Tetrapyrgos nigripes</name>
    <dbReference type="NCBI Taxonomy" id="182062"/>
    <lineage>
        <taxon>Eukaryota</taxon>
        <taxon>Fungi</taxon>
        <taxon>Dikarya</taxon>
        <taxon>Basidiomycota</taxon>
        <taxon>Agaricomycotina</taxon>
        <taxon>Agaricomycetes</taxon>
        <taxon>Agaricomycetidae</taxon>
        <taxon>Agaricales</taxon>
        <taxon>Marasmiineae</taxon>
        <taxon>Marasmiaceae</taxon>
        <taxon>Tetrapyrgos</taxon>
    </lineage>
</organism>
<dbReference type="EMBL" id="JAACJM010000003">
    <property type="protein sequence ID" value="KAF5373567.1"/>
    <property type="molecule type" value="Genomic_DNA"/>
</dbReference>
<dbReference type="Proteomes" id="UP000559256">
    <property type="component" value="Unassembled WGS sequence"/>
</dbReference>
<accession>A0A8H5LXU7</accession>
<proteinExistence type="predicted"/>
<reference evidence="2 3" key="1">
    <citation type="journal article" date="2020" name="ISME J.">
        <title>Uncovering the hidden diversity of litter-decomposition mechanisms in mushroom-forming fungi.</title>
        <authorList>
            <person name="Floudas D."/>
            <person name="Bentzer J."/>
            <person name="Ahren D."/>
            <person name="Johansson T."/>
            <person name="Persson P."/>
            <person name="Tunlid A."/>
        </authorList>
    </citation>
    <scope>NUCLEOTIDE SEQUENCE [LARGE SCALE GENOMIC DNA]</scope>
    <source>
        <strain evidence="2 3">CBS 291.85</strain>
    </source>
</reference>
<feature type="compositionally biased region" description="Acidic residues" evidence="1">
    <location>
        <begin position="127"/>
        <end position="156"/>
    </location>
</feature>
<evidence type="ECO:0000256" key="1">
    <source>
        <dbReference type="SAM" id="MobiDB-lite"/>
    </source>
</evidence>
<keyword evidence="3" id="KW-1185">Reference proteome</keyword>